<keyword evidence="8" id="KW-0443">Lipid metabolism</keyword>
<dbReference type="Proteomes" id="UP001150925">
    <property type="component" value="Unassembled WGS sequence"/>
</dbReference>
<feature type="transmembrane region" description="Helical" evidence="14">
    <location>
        <begin position="178"/>
        <end position="199"/>
    </location>
</feature>
<dbReference type="GO" id="GO:0005783">
    <property type="term" value="C:endoplasmic reticulum"/>
    <property type="evidence" value="ECO:0007669"/>
    <property type="project" value="TreeGrafter"/>
</dbReference>
<evidence type="ECO:0000313" key="17">
    <source>
        <dbReference type="Proteomes" id="UP001150925"/>
    </source>
</evidence>
<evidence type="ECO:0000256" key="3">
    <source>
        <dbReference type="ARBA" id="ARBA00022516"/>
    </source>
</evidence>
<dbReference type="EMBL" id="JANBPY010000014">
    <property type="protein sequence ID" value="KAJ1969908.1"/>
    <property type="molecule type" value="Genomic_DNA"/>
</dbReference>
<dbReference type="OrthoDB" id="58557at2759"/>
<comment type="subcellular location">
    <subcellularLocation>
        <location evidence="1">Membrane</location>
        <topology evidence="1">Multi-pass membrane protein</topology>
    </subcellularLocation>
</comment>
<dbReference type="PANTHER" id="PTHR14207:SF0">
    <property type="entry name" value="3-BETA-HYDROXYSTEROID-DELTA(8),DELTA(7)-ISOMERASE"/>
    <property type="match status" value="1"/>
</dbReference>
<proteinExistence type="inferred from homology"/>
<feature type="transmembrane region" description="Helical" evidence="14">
    <location>
        <begin position="113"/>
        <end position="135"/>
    </location>
</feature>
<dbReference type="GO" id="GO:0016126">
    <property type="term" value="P:sterol biosynthetic process"/>
    <property type="evidence" value="ECO:0007669"/>
    <property type="project" value="UniProtKB-KW"/>
</dbReference>
<evidence type="ECO:0000256" key="10">
    <source>
        <dbReference type="ARBA" id="ARBA00023166"/>
    </source>
</evidence>
<keyword evidence="17" id="KW-1185">Reference proteome</keyword>
<dbReference type="Pfam" id="PF05241">
    <property type="entry name" value="EBP"/>
    <property type="match status" value="1"/>
</dbReference>
<keyword evidence="12" id="KW-0413">Isomerase</keyword>
<evidence type="ECO:0000313" key="16">
    <source>
        <dbReference type="EMBL" id="KAJ1969908.1"/>
    </source>
</evidence>
<evidence type="ECO:0000259" key="15">
    <source>
        <dbReference type="PROSITE" id="PS51751"/>
    </source>
</evidence>
<evidence type="ECO:0000256" key="13">
    <source>
        <dbReference type="PROSITE-ProRule" id="PRU01087"/>
    </source>
</evidence>
<dbReference type="GO" id="GO:0004769">
    <property type="term" value="F:steroid Delta-isomerase activity"/>
    <property type="evidence" value="ECO:0007669"/>
    <property type="project" value="TreeGrafter"/>
</dbReference>
<feature type="transmembrane region" description="Helical" evidence="14">
    <location>
        <begin position="147"/>
        <end position="166"/>
    </location>
</feature>
<keyword evidence="4 13" id="KW-0812">Transmembrane</keyword>
<keyword evidence="11" id="KW-0753">Steroid metabolism</keyword>
<evidence type="ECO:0000256" key="14">
    <source>
        <dbReference type="SAM" id="Phobius"/>
    </source>
</evidence>
<comment type="caution">
    <text evidence="16">The sequence shown here is derived from an EMBL/GenBank/DDBJ whole genome shotgun (WGS) entry which is preliminary data.</text>
</comment>
<keyword evidence="6 13" id="KW-1133">Transmembrane helix</keyword>
<keyword evidence="3" id="KW-0444">Lipid biosynthesis</keyword>
<feature type="domain" description="EXPERA" evidence="15">
    <location>
        <begin position="56"/>
        <end position="198"/>
    </location>
</feature>
<keyword evidence="10" id="KW-1207">Sterol metabolism</keyword>
<dbReference type="InterPro" id="IPR033118">
    <property type="entry name" value="EXPERA"/>
</dbReference>
<evidence type="ECO:0000256" key="11">
    <source>
        <dbReference type="ARBA" id="ARBA00023221"/>
    </source>
</evidence>
<evidence type="ECO:0000256" key="2">
    <source>
        <dbReference type="ARBA" id="ARBA00008337"/>
    </source>
</evidence>
<evidence type="ECO:0000256" key="4">
    <source>
        <dbReference type="ARBA" id="ARBA00022692"/>
    </source>
</evidence>
<feature type="transmembrane region" description="Helical" evidence="14">
    <location>
        <begin position="59"/>
        <end position="80"/>
    </location>
</feature>
<evidence type="ECO:0000256" key="1">
    <source>
        <dbReference type="ARBA" id="ARBA00004141"/>
    </source>
</evidence>
<evidence type="ECO:0000256" key="5">
    <source>
        <dbReference type="ARBA" id="ARBA00022955"/>
    </source>
</evidence>
<protein>
    <recommendedName>
        <fullName evidence="15">EXPERA domain-containing protein</fullName>
    </recommendedName>
</protein>
<evidence type="ECO:0000256" key="12">
    <source>
        <dbReference type="ARBA" id="ARBA00023235"/>
    </source>
</evidence>
<keyword evidence="5" id="KW-0752">Steroid biosynthesis</keyword>
<dbReference type="PANTHER" id="PTHR14207">
    <property type="entry name" value="STEROL ISOMERASE"/>
    <property type="match status" value="1"/>
</dbReference>
<organism evidence="16 17">
    <name type="scientific">Dispira parvispora</name>
    <dbReference type="NCBI Taxonomy" id="1520584"/>
    <lineage>
        <taxon>Eukaryota</taxon>
        <taxon>Fungi</taxon>
        <taxon>Fungi incertae sedis</taxon>
        <taxon>Zoopagomycota</taxon>
        <taxon>Kickxellomycotina</taxon>
        <taxon>Dimargaritomycetes</taxon>
        <taxon>Dimargaritales</taxon>
        <taxon>Dimargaritaceae</taxon>
        <taxon>Dispira</taxon>
    </lineage>
</organism>
<evidence type="ECO:0000256" key="9">
    <source>
        <dbReference type="ARBA" id="ARBA00023136"/>
    </source>
</evidence>
<reference evidence="16" key="1">
    <citation type="submission" date="2022-07" db="EMBL/GenBank/DDBJ databases">
        <title>Phylogenomic reconstructions and comparative analyses of Kickxellomycotina fungi.</title>
        <authorList>
            <person name="Reynolds N.K."/>
            <person name="Stajich J.E."/>
            <person name="Barry K."/>
            <person name="Grigoriev I.V."/>
            <person name="Crous P."/>
            <person name="Smith M.E."/>
        </authorList>
    </citation>
    <scope>NUCLEOTIDE SEQUENCE</scope>
    <source>
        <strain evidence="16">RSA 1196</strain>
    </source>
</reference>
<evidence type="ECO:0000256" key="8">
    <source>
        <dbReference type="ARBA" id="ARBA00023098"/>
    </source>
</evidence>
<dbReference type="GO" id="GO:0047750">
    <property type="term" value="F:cholestenol delta-isomerase activity"/>
    <property type="evidence" value="ECO:0007669"/>
    <property type="project" value="InterPro"/>
</dbReference>
<evidence type="ECO:0000256" key="7">
    <source>
        <dbReference type="ARBA" id="ARBA00023011"/>
    </source>
</evidence>
<keyword evidence="9 13" id="KW-0472">Membrane</keyword>
<name>A0A9W8AV24_9FUNG</name>
<dbReference type="PROSITE" id="PS51751">
    <property type="entry name" value="EXPERA"/>
    <property type="match status" value="1"/>
</dbReference>
<feature type="transmembrane region" description="Helical" evidence="14">
    <location>
        <begin position="27"/>
        <end position="47"/>
    </location>
</feature>
<dbReference type="InterPro" id="IPR007905">
    <property type="entry name" value="EBP"/>
</dbReference>
<dbReference type="GO" id="GO:0016020">
    <property type="term" value="C:membrane"/>
    <property type="evidence" value="ECO:0007669"/>
    <property type="project" value="UniProtKB-SubCell"/>
</dbReference>
<dbReference type="GO" id="GO:0000247">
    <property type="term" value="F:C-8 sterol isomerase activity"/>
    <property type="evidence" value="ECO:0007669"/>
    <property type="project" value="TreeGrafter"/>
</dbReference>
<comment type="similarity">
    <text evidence="2">Belongs to the EBP family.</text>
</comment>
<dbReference type="AlphaFoldDB" id="A0A9W8AV24"/>
<gene>
    <name evidence="16" type="ORF">IWQ62_000309</name>
</gene>
<accession>A0A9W8AV24</accession>
<sequence>MATPHPFYPVDLSLPHYVPSTLHFTEVLGYFGVAVGLVTLVVGLIVQRTKPCLSVADRLVVLWCCISGLTHIVLEGYYVINHRTLAGLSTPLADIWKEYALADSRYLINDANVLGVEIITTFLEGPAMLFTAHCILNRSPLRYPLQLIVSLGQLYGSLVYMFGMAYDGWQYMTPQPYYYYFYFWGMNSPWLLVPLLLIVQAWRVVLRHAKVYHQVQARNALKKSH</sequence>
<evidence type="ECO:0000256" key="6">
    <source>
        <dbReference type="ARBA" id="ARBA00022989"/>
    </source>
</evidence>
<keyword evidence="7" id="KW-0756">Sterol biosynthesis</keyword>